<name>A0AAV9BFP8_ACOGR</name>
<dbReference type="Proteomes" id="UP001179952">
    <property type="component" value="Unassembled WGS sequence"/>
</dbReference>
<dbReference type="EMBL" id="JAUJYN010000003">
    <property type="protein sequence ID" value="KAK1275121.1"/>
    <property type="molecule type" value="Genomic_DNA"/>
</dbReference>
<gene>
    <name evidence="1" type="ORF">QJS04_geneDACA005725</name>
</gene>
<evidence type="ECO:0000313" key="2">
    <source>
        <dbReference type="Proteomes" id="UP001179952"/>
    </source>
</evidence>
<keyword evidence="2" id="KW-1185">Reference proteome</keyword>
<dbReference type="AlphaFoldDB" id="A0AAV9BFP8"/>
<sequence>MNIVKGVTDLIRRTSGGQTGESGSSSSGGKFSAPFPRIRFGEIGDEAVLHTLWQRYENAIDKRGHAADDRGDGWCSMMAQRDGRWSAEMVEKKKLLLLFFMHFIRTYKNWEPVCSVQSDQTPSSSFFSLEHGSSEDVVVGCSSGHPAEIIYILIQEIARITALVTDRK</sequence>
<reference evidence="1" key="2">
    <citation type="submission" date="2023-06" db="EMBL/GenBank/DDBJ databases">
        <authorList>
            <person name="Ma L."/>
            <person name="Liu K.-W."/>
            <person name="Li Z."/>
            <person name="Hsiao Y.-Y."/>
            <person name="Qi Y."/>
            <person name="Fu T."/>
            <person name="Tang G."/>
            <person name="Zhang D."/>
            <person name="Sun W.-H."/>
            <person name="Liu D.-K."/>
            <person name="Li Y."/>
            <person name="Chen G.-Z."/>
            <person name="Liu X.-D."/>
            <person name="Liao X.-Y."/>
            <person name="Jiang Y.-T."/>
            <person name="Yu X."/>
            <person name="Hao Y."/>
            <person name="Huang J."/>
            <person name="Zhao X.-W."/>
            <person name="Ke S."/>
            <person name="Chen Y.-Y."/>
            <person name="Wu W.-L."/>
            <person name="Hsu J.-L."/>
            <person name="Lin Y.-F."/>
            <person name="Huang M.-D."/>
            <person name="Li C.-Y."/>
            <person name="Huang L."/>
            <person name="Wang Z.-W."/>
            <person name="Zhao X."/>
            <person name="Zhong W.-Y."/>
            <person name="Peng D.-H."/>
            <person name="Ahmad S."/>
            <person name="Lan S."/>
            <person name="Zhang J.-S."/>
            <person name="Tsai W.-C."/>
            <person name="Van De Peer Y."/>
            <person name="Liu Z.-J."/>
        </authorList>
    </citation>
    <scope>NUCLEOTIDE SEQUENCE</scope>
    <source>
        <strain evidence="1">SCP</strain>
        <tissue evidence="1">Leaves</tissue>
    </source>
</reference>
<organism evidence="1 2">
    <name type="scientific">Acorus gramineus</name>
    <name type="common">Dwarf sweet flag</name>
    <dbReference type="NCBI Taxonomy" id="55184"/>
    <lineage>
        <taxon>Eukaryota</taxon>
        <taxon>Viridiplantae</taxon>
        <taxon>Streptophyta</taxon>
        <taxon>Embryophyta</taxon>
        <taxon>Tracheophyta</taxon>
        <taxon>Spermatophyta</taxon>
        <taxon>Magnoliopsida</taxon>
        <taxon>Liliopsida</taxon>
        <taxon>Acoraceae</taxon>
        <taxon>Acorus</taxon>
    </lineage>
</organism>
<proteinExistence type="predicted"/>
<accession>A0AAV9BFP8</accession>
<evidence type="ECO:0000313" key="1">
    <source>
        <dbReference type="EMBL" id="KAK1275121.1"/>
    </source>
</evidence>
<reference evidence="1" key="1">
    <citation type="journal article" date="2023" name="Nat. Commun.">
        <title>Diploid and tetraploid genomes of Acorus and the evolution of monocots.</title>
        <authorList>
            <person name="Ma L."/>
            <person name="Liu K.W."/>
            <person name="Li Z."/>
            <person name="Hsiao Y.Y."/>
            <person name="Qi Y."/>
            <person name="Fu T."/>
            <person name="Tang G.D."/>
            <person name="Zhang D."/>
            <person name="Sun W.H."/>
            <person name="Liu D.K."/>
            <person name="Li Y."/>
            <person name="Chen G.Z."/>
            <person name="Liu X.D."/>
            <person name="Liao X.Y."/>
            <person name="Jiang Y.T."/>
            <person name="Yu X."/>
            <person name="Hao Y."/>
            <person name="Huang J."/>
            <person name="Zhao X.W."/>
            <person name="Ke S."/>
            <person name="Chen Y.Y."/>
            <person name="Wu W.L."/>
            <person name="Hsu J.L."/>
            <person name="Lin Y.F."/>
            <person name="Huang M.D."/>
            <person name="Li C.Y."/>
            <person name="Huang L."/>
            <person name="Wang Z.W."/>
            <person name="Zhao X."/>
            <person name="Zhong W.Y."/>
            <person name="Peng D.H."/>
            <person name="Ahmad S."/>
            <person name="Lan S."/>
            <person name="Zhang J.S."/>
            <person name="Tsai W.C."/>
            <person name="Van de Peer Y."/>
            <person name="Liu Z.J."/>
        </authorList>
    </citation>
    <scope>NUCLEOTIDE SEQUENCE</scope>
    <source>
        <strain evidence="1">SCP</strain>
    </source>
</reference>
<protein>
    <submittedName>
        <fullName evidence="1">Uncharacterized protein</fullName>
    </submittedName>
</protein>
<comment type="caution">
    <text evidence="1">The sequence shown here is derived from an EMBL/GenBank/DDBJ whole genome shotgun (WGS) entry which is preliminary data.</text>
</comment>